<name>A0A5D4T1G6_9BACI</name>
<protein>
    <submittedName>
        <fullName evidence="6">Class I SAM-dependent rRNA methyltransferase</fullName>
    </submittedName>
</protein>
<evidence type="ECO:0000256" key="2">
    <source>
        <dbReference type="ARBA" id="ARBA00022679"/>
    </source>
</evidence>
<reference evidence="6 7" key="1">
    <citation type="submission" date="2019-08" db="EMBL/GenBank/DDBJ databases">
        <title>Bacillus genomes from the desert of Cuatro Cienegas, Coahuila.</title>
        <authorList>
            <person name="Olmedo-Alvarez G."/>
        </authorList>
    </citation>
    <scope>NUCLEOTIDE SEQUENCE [LARGE SCALE GENOMIC DNA]</scope>
    <source>
        <strain evidence="6 7">CH28_1T</strain>
    </source>
</reference>
<dbReference type="GO" id="GO:0032259">
    <property type="term" value="P:methylation"/>
    <property type="evidence" value="ECO:0007669"/>
    <property type="project" value="UniProtKB-KW"/>
</dbReference>
<keyword evidence="3" id="KW-0949">S-adenosyl-L-methionine</keyword>
<proteinExistence type="predicted"/>
<evidence type="ECO:0000256" key="3">
    <source>
        <dbReference type="ARBA" id="ARBA00022691"/>
    </source>
</evidence>
<gene>
    <name evidence="6" type="ORF">FZC76_04710</name>
</gene>
<dbReference type="Pfam" id="PF10672">
    <property type="entry name" value="Methyltrans_SAM"/>
    <property type="match status" value="1"/>
</dbReference>
<evidence type="ECO:0000256" key="1">
    <source>
        <dbReference type="ARBA" id="ARBA00022603"/>
    </source>
</evidence>
<evidence type="ECO:0000313" key="7">
    <source>
        <dbReference type="Proteomes" id="UP000322524"/>
    </source>
</evidence>
<dbReference type="Pfam" id="PF17785">
    <property type="entry name" value="PUA_3"/>
    <property type="match status" value="1"/>
</dbReference>
<dbReference type="Gene3D" id="2.30.130.10">
    <property type="entry name" value="PUA domain"/>
    <property type="match status" value="1"/>
</dbReference>
<dbReference type="InterPro" id="IPR036974">
    <property type="entry name" value="PUA_sf"/>
</dbReference>
<feature type="domain" description="RlmI-like PUA" evidence="5">
    <location>
        <begin position="7"/>
        <end position="70"/>
    </location>
</feature>
<organism evidence="6 7">
    <name type="scientific">Sutcliffiella horikoshii</name>
    <dbReference type="NCBI Taxonomy" id="79883"/>
    <lineage>
        <taxon>Bacteria</taxon>
        <taxon>Bacillati</taxon>
        <taxon>Bacillota</taxon>
        <taxon>Bacilli</taxon>
        <taxon>Bacillales</taxon>
        <taxon>Bacillaceae</taxon>
        <taxon>Sutcliffiella</taxon>
    </lineage>
</organism>
<dbReference type="AlphaFoldDB" id="A0A5D4T1G6"/>
<dbReference type="Gene3D" id="3.40.50.150">
    <property type="entry name" value="Vaccinia Virus protein VP39"/>
    <property type="match status" value="1"/>
</dbReference>
<sequence length="398" mass="45253">MRQQLTLKVKNKFAKTYKSGYPLISKQSLLNGNDLKEEGTLVKLVDEQNNFLGKGYYGNQNKGYGWIVSKDPKEEMDIPFFKRALQKAVNRRSSLMKAEDTTAFRLFNGEGDGIGGFTIEYFDGYLVINWYSKGIYSFNEEILEAIEGVIEYKGIYEKKRFNTDGQYVEDDDFVKGERAPSPLIIKENGVNFAVHLNDGAMVGVFLDQREVRKTIRDKYAKGKTVLNTFSYTGAFSVYAALGGADKTTSVDLAKRSLPKTTEQFNVNNIDEKTQSILVEEVFHYFKYAKKKNLKFDVVIMDPPSFARSKKVTFRAEKDYTSLVSDAIAITEKNGLIVASTNAATFGMDKFKSFIEQAFKENNVKYKIVEEFSLPSDFATIKEFKEGNYLKVLFIKRIG</sequence>
<comment type="caution">
    <text evidence="6">The sequence shown here is derived from an EMBL/GenBank/DDBJ whole genome shotgun (WGS) entry which is preliminary data.</text>
</comment>
<evidence type="ECO:0000259" key="5">
    <source>
        <dbReference type="Pfam" id="PF17785"/>
    </source>
</evidence>
<dbReference type="GO" id="GO:0003723">
    <property type="term" value="F:RNA binding"/>
    <property type="evidence" value="ECO:0007669"/>
    <property type="project" value="InterPro"/>
</dbReference>
<dbReference type="RefSeq" id="WP_148987118.1">
    <property type="nucleotide sequence ID" value="NZ_VTEV01000002.1"/>
</dbReference>
<dbReference type="Proteomes" id="UP000322524">
    <property type="component" value="Unassembled WGS sequence"/>
</dbReference>
<keyword evidence="2 6" id="KW-0808">Transferase</keyword>
<feature type="domain" description="S-adenosylmethionine-dependent methyltransferase" evidence="4">
    <location>
        <begin position="184"/>
        <end position="380"/>
    </location>
</feature>
<dbReference type="InterPro" id="IPR041532">
    <property type="entry name" value="RlmI-like_PUA"/>
</dbReference>
<dbReference type="PANTHER" id="PTHR43042">
    <property type="entry name" value="SAM-DEPENDENT METHYLTRANSFERASE"/>
    <property type="match status" value="1"/>
</dbReference>
<dbReference type="SUPFAM" id="SSF88697">
    <property type="entry name" value="PUA domain-like"/>
    <property type="match status" value="1"/>
</dbReference>
<dbReference type="InterPro" id="IPR019614">
    <property type="entry name" value="SAM-dep_methyl-trfase"/>
</dbReference>
<keyword evidence="1 6" id="KW-0489">Methyltransferase</keyword>
<dbReference type="EMBL" id="VTEV01000002">
    <property type="protein sequence ID" value="TYS69540.1"/>
    <property type="molecule type" value="Genomic_DNA"/>
</dbReference>
<evidence type="ECO:0000259" key="4">
    <source>
        <dbReference type="Pfam" id="PF10672"/>
    </source>
</evidence>
<dbReference type="SUPFAM" id="SSF53335">
    <property type="entry name" value="S-adenosyl-L-methionine-dependent methyltransferases"/>
    <property type="match status" value="1"/>
</dbReference>
<dbReference type="Gene3D" id="3.30.750.80">
    <property type="entry name" value="RNA methyltransferase domain (HRMD) like"/>
    <property type="match status" value="1"/>
</dbReference>
<dbReference type="CDD" id="cd11572">
    <property type="entry name" value="RlmI_M_like"/>
    <property type="match status" value="1"/>
</dbReference>
<dbReference type="OrthoDB" id="9805492at2"/>
<dbReference type="PANTHER" id="PTHR43042:SF3">
    <property type="entry name" value="RIBOSOMAL RNA LARGE SUBUNIT METHYLTRANSFERASE YWBD-RELATED"/>
    <property type="match status" value="1"/>
</dbReference>
<dbReference type="STRING" id="79883.GCA_001636495_00732"/>
<dbReference type="InterPro" id="IPR029063">
    <property type="entry name" value="SAM-dependent_MTases_sf"/>
</dbReference>
<dbReference type="GO" id="GO:0008168">
    <property type="term" value="F:methyltransferase activity"/>
    <property type="evidence" value="ECO:0007669"/>
    <property type="project" value="UniProtKB-KW"/>
</dbReference>
<evidence type="ECO:0000313" key="6">
    <source>
        <dbReference type="EMBL" id="TYS69540.1"/>
    </source>
</evidence>
<accession>A0A5D4T1G6</accession>
<dbReference type="InterPro" id="IPR015947">
    <property type="entry name" value="PUA-like_sf"/>
</dbReference>